<gene>
    <name evidence="1" type="ORF">BK131_04580</name>
</gene>
<dbReference type="RefSeq" id="WP_076330609.1">
    <property type="nucleotide sequence ID" value="NZ_MRTJ01000001.1"/>
</dbReference>
<organism evidence="1 2">
    <name type="scientific">Paenibacillus amylolyticus</name>
    <dbReference type="NCBI Taxonomy" id="1451"/>
    <lineage>
        <taxon>Bacteria</taxon>
        <taxon>Bacillati</taxon>
        <taxon>Bacillota</taxon>
        <taxon>Bacilli</taxon>
        <taxon>Bacillales</taxon>
        <taxon>Paenibacillaceae</taxon>
        <taxon>Paenibacillus</taxon>
    </lineage>
</organism>
<proteinExistence type="predicted"/>
<evidence type="ECO:0000313" key="1">
    <source>
        <dbReference type="EMBL" id="OMF17245.1"/>
    </source>
</evidence>
<dbReference type="Proteomes" id="UP000187134">
    <property type="component" value="Unassembled WGS sequence"/>
</dbReference>
<sequence>MSRAEETKVTPKAEAAISRYSKQQLITTKRFVAADKDIFAVTLDNDLTYTLDEAERAVQAFKAKEVK</sequence>
<protein>
    <submittedName>
        <fullName evidence="1">Uncharacterized protein</fullName>
    </submittedName>
</protein>
<evidence type="ECO:0000313" key="2">
    <source>
        <dbReference type="Proteomes" id="UP000187134"/>
    </source>
</evidence>
<accession>A0A1R1C553</accession>
<dbReference type="EMBL" id="MRTJ01000001">
    <property type="protein sequence ID" value="OMF17245.1"/>
    <property type="molecule type" value="Genomic_DNA"/>
</dbReference>
<reference evidence="1 2" key="1">
    <citation type="submission" date="2016-11" db="EMBL/GenBank/DDBJ databases">
        <title>Paenibacillus species isolates.</title>
        <authorList>
            <person name="Beno S.M."/>
        </authorList>
    </citation>
    <scope>NUCLEOTIDE SEQUENCE [LARGE SCALE GENOMIC DNA]</scope>
    <source>
        <strain evidence="1 2">FSL H8-0246</strain>
    </source>
</reference>
<name>A0A1R1C553_PAEAM</name>
<dbReference type="AlphaFoldDB" id="A0A1R1C553"/>
<comment type="caution">
    <text evidence="1">The sequence shown here is derived from an EMBL/GenBank/DDBJ whole genome shotgun (WGS) entry which is preliminary data.</text>
</comment>